<dbReference type="Pfam" id="PF13621">
    <property type="entry name" value="Cupin_8"/>
    <property type="match status" value="1"/>
</dbReference>
<feature type="domain" description="Cupin-like" evidence="2">
    <location>
        <begin position="170"/>
        <end position="329"/>
    </location>
</feature>
<feature type="transmembrane region" description="Helical" evidence="1">
    <location>
        <begin position="85"/>
        <end position="106"/>
    </location>
</feature>
<reference evidence="4" key="1">
    <citation type="submission" date="2025-08" db="UniProtKB">
        <authorList>
            <consortium name="RefSeq"/>
        </authorList>
    </citation>
    <scope>IDENTIFICATION</scope>
    <source>
        <tissue evidence="4">Whole sample</tissue>
    </source>
</reference>
<keyword evidence="1" id="KW-1133">Transmembrane helix</keyword>
<dbReference type="Proteomes" id="UP000694844">
    <property type="component" value="Chromosome 5"/>
</dbReference>
<organism evidence="3 4">
    <name type="scientific">Crassostrea virginica</name>
    <name type="common">Eastern oyster</name>
    <dbReference type="NCBI Taxonomy" id="6565"/>
    <lineage>
        <taxon>Eukaryota</taxon>
        <taxon>Metazoa</taxon>
        <taxon>Spiralia</taxon>
        <taxon>Lophotrochozoa</taxon>
        <taxon>Mollusca</taxon>
        <taxon>Bivalvia</taxon>
        <taxon>Autobranchia</taxon>
        <taxon>Pteriomorphia</taxon>
        <taxon>Ostreida</taxon>
        <taxon>Ostreoidea</taxon>
        <taxon>Ostreidae</taxon>
        <taxon>Crassostrea</taxon>
    </lineage>
</organism>
<name>A0A8B8EA02_CRAVI</name>
<dbReference type="InterPro" id="IPR050910">
    <property type="entry name" value="JMJD6_ArgDemeth/LysHydrox"/>
</dbReference>
<keyword evidence="1" id="KW-0472">Membrane</keyword>
<gene>
    <name evidence="4" type="primary">LOC111132877</name>
</gene>
<dbReference type="SUPFAM" id="SSF51197">
    <property type="entry name" value="Clavaminate synthase-like"/>
    <property type="match status" value="1"/>
</dbReference>
<dbReference type="KEGG" id="cvn:111132877"/>
<sequence length="375" mass="43204">MNSATLLTHRHRVPICNFDMSEIKENVNATSGHEEDPKVRFRRLYKRALEMGLSVEDFNQIDAIKEIKDTLKTERFPWITKIWSVCLKFFLMVLLLTSSLIAVYVFQWPVNKTTVARLWFVLNGVEAGSERVEMCAVDPIDYMSEIFRPPTSCDFCRNVSFVEKLDHVTPERFEKVYAYSSRPVVITDGTSNWTASKVFSYDFFKSLYSKGSPALQHVEENCQFFPYKTNFTSLEDVFDMDEDRALMKDGSAPWYIGWSNCDISAANTLRTHYNRPYFLPPVAESSKTDWIFMGSPGYGAHLHVDAVEHPSWQAQITGTKRWTLEPPPECYFHCPSRIQVVVKPGEIIVLDTNRWYHSTLNVGTDISITIGSEYD</sequence>
<evidence type="ECO:0000313" key="3">
    <source>
        <dbReference type="Proteomes" id="UP000694844"/>
    </source>
</evidence>
<dbReference type="PANTHER" id="PTHR12480:SF19">
    <property type="entry name" value="CUPIN-LIKE DOMAIN-CONTAINING PROTEIN"/>
    <property type="match status" value="1"/>
</dbReference>
<protein>
    <submittedName>
        <fullName evidence="4">Uncharacterized protein LOC111132877</fullName>
    </submittedName>
</protein>
<accession>A0A8B8EA02</accession>
<evidence type="ECO:0000313" key="4">
    <source>
        <dbReference type="RefSeq" id="XP_022336499.1"/>
    </source>
</evidence>
<dbReference type="OrthoDB" id="10063099at2759"/>
<dbReference type="GO" id="GO:0016706">
    <property type="term" value="F:2-oxoglutarate-dependent dioxygenase activity"/>
    <property type="evidence" value="ECO:0007669"/>
    <property type="project" value="TreeGrafter"/>
</dbReference>
<dbReference type="GeneID" id="111132877"/>
<dbReference type="RefSeq" id="XP_022336499.1">
    <property type="nucleotide sequence ID" value="XM_022480791.1"/>
</dbReference>
<dbReference type="PANTHER" id="PTHR12480">
    <property type="entry name" value="ARGININE DEMETHYLASE AND LYSYL-HYDROXYLASE JMJD"/>
    <property type="match status" value="1"/>
</dbReference>
<evidence type="ECO:0000256" key="1">
    <source>
        <dbReference type="SAM" id="Phobius"/>
    </source>
</evidence>
<dbReference type="Gene3D" id="2.60.120.650">
    <property type="entry name" value="Cupin"/>
    <property type="match status" value="1"/>
</dbReference>
<evidence type="ECO:0000259" key="2">
    <source>
        <dbReference type="Pfam" id="PF13621"/>
    </source>
</evidence>
<keyword evidence="1" id="KW-0812">Transmembrane</keyword>
<dbReference type="InterPro" id="IPR041667">
    <property type="entry name" value="Cupin_8"/>
</dbReference>
<dbReference type="AlphaFoldDB" id="A0A8B8EA02"/>
<proteinExistence type="predicted"/>
<keyword evidence="3" id="KW-1185">Reference proteome</keyword>